<dbReference type="VEuPathDB" id="TriTrypDB:ADEAN_000163200"/>
<dbReference type="InterPro" id="IPR015943">
    <property type="entry name" value="WD40/YVTN_repeat-like_dom_sf"/>
</dbReference>
<feature type="domain" description="Intraflagellar transport protein 122 homolog TPR" evidence="10">
    <location>
        <begin position="566"/>
        <end position="948"/>
    </location>
</feature>
<dbReference type="InterPro" id="IPR057411">
    <property type="entry name" value="TPR_IFT122"/>
</dbReference>
<reference evidence="11 12" key="1">
    <citation type="submission" date="2020-08" db="EMBL/GenBank/DDBJ databases">
        <authorList>
            <person name="Newling K."/>
            <person name="Davey J."/>
            <person name="Forrester S."/>
        </authorList>
    </citation>
    <scope>NUCLEOTIDE SEQUENCE [LARGE SCALE GENOMIC DNA]</scope>
    <source>
        <strain evidence="12">Crithidia deanei Carvalho (ATCC PRA-265)</strain>
    </source>
</reference>
<dbReference type="AlphaFoldDB" id="A0A7G2C313"/>
<accession>A0A7G2C313</accession>
<dbReference type="PANTHER" id="PTHR12764:SF4">
    <property type="entry name" value="INTRAFLAGELLAR TRANSPORT PROTEIN 122 HOMOLOG"/>
    <property type="match status" value="1"/>
</dbReference>
<dbReference type="GO" id="GO:0097730">
    <property type="term" value="C:non-motile cilium"/>
    <property type="evidence" value="ECO:0007669"/>
    <property type="project" value="TreeGrafter"/>
</dbReference>
<dbReference type="PANTHER" id="PTHR12764">
    <property type="entry name" value="WD REPEAT DOMAIN-RELATED"/>
    <property type="match status" value="1"/>
</dbReference>
<dbReference type="InterPro" id="IPR036322">
    <property type="entry name" value="WD40_repeat_dom_sf"/>
</dbReference>
<evidence type="ECO:0000256" key="3">
    <source>
        <dbReference type="ARBA" id="ARBA00022574"/>
    </source>
</evidence>
<evidence type="ECO:0000256" key="2">
    <source>
        <dbReference type="ARBA" id="ARBA00019442"/>
    </source>
</evidence>
<dbReference type="Gene3D" id="1.25.40.470">
    <property type="match status" value="1"/>
</dbReference>
<dbReference type="Pfam" id="PF23377">
    <property type="entry name" value="Beta-prop_IFT122_2nd"/>
    <property type="match status" value="1"/>
</dbReference>
<dbReference type="InterPro" id="IPR001680">
    <property type="entry name" value="WD40_rpt"/>
</dbReference>
<dbReference type="InterPro" id="IPR056153">
    <property type="entry name" value="Beta-prop_IFT122_1st"/>
</dbReference>
<evidence type="ECO:0000259" key="9">
    <source>
        <dbReference type="Pfam" id="PF23381"/>
    </source>
</evidence>
<dbReference type="InterPro" id="IPR039857">
    <property type="entry name" value="Ift122/121"/>
</dbReference>
<dbReference type="PROSITE" id="PS50082">
    <property type="entry name" value="WD_REPEATS_2"/>
    <property type="match status" value="1"/>
</dbReference>
<evidence type="ECO:0000259" key="10">
    <source>
        <dbReference type="Pfam" id="PF25295"/>
    </source>
</evidence>
<feature type="repeat" description="WD" evidence="7">
    <location>
        <begin position="55"/>
        <end position="86"/>
    </location>
</feature>
<evidence type="ECO:0000256" key="5">
    <source>
        <dbReference type="ARBA" id="ARBA00023069"/>
    </source>
</evidence>
<comment type="subcellular location">
    <subcellularLocation>
        <location evidence="1">Cell projection</location>
        <location evidence="1">Cilium</location>
    </subcellularLocation>
</comment>
<organism evidence="11 12">
    <name type="scientific">Angomonas deanei</name>
    <dbReference type="NCBI Taxonomy" id="59799"/>
    <lineage>
        <taxon>Eukaryota</taxon>
        <taxon>Discoba</taxon>
        <taxon>Euglenozoa</taxon>
        <taxon>Kinetoplastea</taxon>
        <taxon>Metakinetoplastina</taxon>
        <taxon>Trypanosomatida</taxon>
        <taxon>Trypanosomatidae</taxon>
        <taxon>Strigomonadinae</taxon>
        <taxon>Angomonas</taxon>
    </lineage>
</organism>
<dbReference type="SUPFAM" id="SSF48452">
    <property type="entry name" value="TPR-like"/>
    <property type="match status" value="1"/>
</dbReference>
<protein>
    <recommendedName>
        <fullName evidence="2">Intraflagellar transport protein 122 homolog</fullName>
    </recommendedName>
</protein>
<dbReference type="InterPro" id="IPR011990">
    <property type="entry name" value="TPR-like_helical_dom_sf"/>
</dbReference>
<evidence type="ECO:0000256" key="7">
    <source>
        <dbReference type="PROSITE-ProRule" id="PRU00221"/>
    </source>
</evidence>
<evidence type="ECO:0000256" key="4">
    <source>
        <dbReference type="ARBA" id="ARBA00022737"/>
    </source>
</evidence>
<dbReference type="SMART" id="SM00320">
    <property type="entry name" value="WD40"/>
    <property type="match status" value="7"/>
</dbReference>
<keyword evidence="3 7" id="KW-0853">WD repeat</keyword>
<dbReference type="GO" id="GO:0030991">
    <property type="term" value="C:intraciliary transport particle A"/>
    <property type="evidence" value="ECO:0007669"/>
    <property type="project" value="TreeGrafter"/>
</dbReference>
<keyword evidence="12" id="KW-1185">Reference proteome</keyword>
<feature type="domain" description="IFT122 first beta-propeller" evidence="9">
    <location>
        <begin position="20"/>
        <end position="189"/>
    </location>
</feature>
<evidence type="ECO:0000256" key="6">
    <source>
        <dbReference type="ARBA" id="ARBA00023273"/>
    </source>
</evidence>
<evidence type="ECO:0000313" key="11">
    <source>
        <dbReference type="EMBL" id="CAD2214188.1"/>
    </source>
</evidence>
<dbReference type="GO" id="GO:1905515">
    <property type="term" value="P:non-motile cilium assembly"/>
    <property type="evidence" value="ECO:0007669"/>
    <property type="project" value="TreeGrafter"/>
</dbReference>
<dbReference type="Proteomes" id="UP000515908">
    <property type="component" value="Chromosome 03"/>
</dbReference>
<dbReference type="Pfam" id="PF23381">
    <property type="entry name" value="Beta-prop_IFT122_1st"/>
    <property type="match status" value="2"/>
</dbReference>
<evidence type="ECO:0000313" key="12">
    <source>
        <dbReference type="Proteomes" id="UP000515908"/>
    </source>
</evidence>
<name>A0A7G2C313_9TRYP</name>
<dbReference type="Gene3D" id="2.130.10.10">
    <property type="entry name" value="YVTN repeat-like/Quinoprotein amine dehydrogenase"/>
    <property type="match status" value="2"/>
</dbReference>
<proteinExistence type="predicted"/>
<feature type="domain" description="IFT122 second beta-propeller" evidence="8">
    <location>
        <begin position="299"/>
        <end position="555"/>
    </location>
</feature>
<dbReference type="GO" id="GO:0035721">
    <property type="term" value="P:intraciliary retrograde transport"/>
    <property type="evidence" value="ECO:0007669"/>
    <property type="project" value="TreeGrafter"/>
</dbReference>
<dbReference type="InterPro" id="IPR056152">
    <property type="entry name" value="Beta-prop_IFT122_2nd"/>
</dbReference>
<gene>
    <name evidence="11" type="ORF">ADEAN_000163200</name>
</gene>
<dbReference type="GO" id="GO:0061512">
    <property type="term" value="P:protein localization to cilium"/>
    <property type="evidence" value="ECO:0007669"/>
    <property type="project" value="TreeGrafter"/>
</dbReference>
<sequence>MKTSVRWKETADLVEGVRPPINSLCYSPSGDYIVATCGVRVLVYAATAGTMLHSLTGHQDTVYCVDYSHDGKIFASGGADRTVIVWANTGKGMLKFQHKEPIQAIAFSPAQTILCSVSNADWAFWSQEQPRVAKHSLPSKGLCASWTQDGQHVAVGTMDGSVFIFTKSEQERARIKRSAPVWSLGFNPIRENGVDVLVIGSWDRRLSFYNINGNPTGKEKVLDYDPTRVSFFQAGEYLMISGSNHKVTLYTKDGTRLVEVASAENWIWSAQQHPKLKQICCGTNDGTISAIDIQLTTVHCIYNDQYVYRENMTDIVVHQLTLDRKMTIPCNDYVLRISNYRDRLAVQFQERVVIFEVFFDDERNMRYQDIAQIRQRIDCNSICVTSNMILFCRDKRITLFDFQGNKRREWSMTSTIRYAKVFGGDEDAEAVLVGLKNGQALKIFIDNPFPIVLTKVNSGVKCLDVNCMRNKLAVVDDNHLLQVFDISLNNNKGELIFQENNVSAAVWNIDFDDMISYTGANSTVHIKTGMLPAFQQTMRGTVIGFKANRLFHLLGSAITVLEAPHSHALYRYIEMKDFDAAYKVACRGVAEVDWKMLGLHAMTEINLDIARRAFTQIREVKLVELLHALELRRRQVINDEEKDKLLLADIMAFQGKYKDAAKQFIKCNNESRAIEMFCDLKMWDDAKKVCSDEKLLKDLIRQQARWAEDSENFTEAATLYEACGDYAKAISMMGQAGQVDKLIALCRTLPKSEVALISECARYFKKGDAIPYAIEAYEKVGDSRALIQIYVDMGDWKSAFGIIERCPQFSRDVYVPWAGWLGENDRFEEALEAFRAARWPKEAIRMMETLASNSVICRKFQDAAFYYTHLATEYGTFEDGETQTDAVMASRIKLSNECIRRANIYYSYHFVYTSTIQPFSPKEDVLFRMAKYCLSIVSESVIPMNVGKAEILFTVARVANKLDMNRTARAVFEKLQSVILPLSLMEQVDVETLLVRSKNSADREELLDQCYRCKQMVAQLTNPGDCCPNCYHPFVRCYVTFRYSP</sequence>
<keyword evidence="5" id="KW-0969">Cilium</keyword>
<keyword evidence="6" id="KW-0966">Cell projection</keyword>
<dbReference type="EMBL" id="LR877147">
    <property type="protein sequence ID" value="CAD2214188.1"/>
    <property type="molecule type" value="Genomic_DNA"/>
</dbReference>
<dbReference type="PROSITE" id="PS50294">
    <property type="entry name" value="WD_REPEATS_REGION"/>
    <property type="match status" value="1"/>
</dbReference>
<evidence type="ECO:0000256" key="1">
    <source>
        <dbReference type="ARBA" id="ARBA00004138"/>
    </source>
</evidence>
<dbReference type="OrthoDB" id="10255582at2759"/>
<feature type="domain" description="IFT122 first beta-propeller" evidence="9">
    <location>
        <begin position="192"/>
        <end position="290"/>
    </location>
</feature>
<evidence type="ECO:0000259" key="8">
    <source>
        <dbReference type="Pfam" id="PF23377"/>
    </source>
</evidence>
<keyword evidence="4" id="KW-0677">Repeat</keyword>
<dbReference type="SUPFAM" id="SSF50978">
    <property type="entry name" value="WD40 repeat-like"/>
    <property type="match status" value="2"/>
</dbReference>
<dbReference type="Pfam" id="PF25295">
    <property type="entry name" value="TPR_IFT122"/>
    <property type="match status" value="1"/>
</dbReference>